<dbReference type="PANTHER" id="PTHR23070">
    <property type="entry name" value="BCS1 AAA-TYPE ATPASE"/>
    <property type="match status" value="1"/>
</dbReference>
<evidence type="ECO:0000256" key="1">
    <source>
        <dbReference type="ARBA" id="ARBA00004434"/>
    </source>
</evidence>
<comment type="similarity">
    <text evidence="2">Belongs to the AAA ATPase family. BCS1 subfamily.</text>
</comment>
<gene>
    <name evidence="16" type="ORF">jhhlp_001871</name>
</gene>
<evidence type="ECO:0000256" key="9">
    <source>
        <dbReference type="ARBA" id="ARBA00023128"/>
    </source>
</evidence>
<dbReference type="InParanoid" id="A0A2N3NCH2"/>
<dbReference type="GO" id="GO:0005524">
    <property type="term" value="F:ATP binding"/>
    <property type="evidence" value="ECO:0007669"/>
    <property type="project" value="UniProtKB-KW"/>
</dbReference>
<dbReference type="SMART" id="SM00382">
    <property type="entry name" value="AAA"/>
    <property type="match status" value="1"/>
</dbReference>
<feature type="region of interest" description="Disordered" evidence="13">
    <location>
        <begin position="545"/>
        <end position="639"/>
    </location>
</feature>
<evidence type="ECO:0000256" key="2">
    <source>
        <dbReference type="ARBA" id="ARBA00007448"/>
    </source>
</evidence>
<dbReference type="InterPro" id="IPR027417">
    <property type="entry name" value="P-loop_NTPase"/>
</dbReference>
<feature type="domain" description="AAA+ ATPase" evidence="14">
    <location>
        <begin position="301"/>
        <end position="454"/>
    </location>
</feature>
<feature type="domain" description="BCS1 N-terminal" evidence="15">
    <location>
        <begin position="68"/>
        <end position="268"/>
    </location>
</feature>
<evidence type="ECO:0000256" key="8">
    <source>
        <dbReference type="ARBA" id="ARBA00022989"/>
    </source>
</evidence>
<dbReference type="STRING" id="41688.A0A2N3NCH2"/>
<keyword evidence="5" id="KW-0999">Mitochondrion inner membrane</keyword>
<evidence type="ECO:0000313" key="16">
    <source>
        <dbReference type="EMBL" id="PKS10121.1"/>
    </source>
</evidence>
<dbReference type="Proteomes" id="UP000233524">
    <property type="component" value="Unassembled WGS sequence"/>
</dbReference>
<evidence type="ECO:0000259" key="15">
    <source>
        <dbReference type="SMART" id="SM01024"/>
    </source>
</evidence>
<dbReference type="Pfam" id="PF00004">
    <property type="entry name" value="AAA"/>
    <property type="match status" value="1"/>
</dbReference>
<dbReference type="InterPro" id="IPR014851">
    <property type="entry name" value="BCS1_N"/>
</dbReference>
<dbReference type="EMBL" id="NLAX01000008">
    <property type="protein sequence ID" value="PKS10121.1"/>
    <property type="molecule type" value="Genomic_DNA"/>
</dbReference>
<dbReference type="SMART" id="SM01024">
    <property type="entry name" value="BCS1_N"/>
    <property type="match status" value="1"/>
</dbReference>
<evidence type="ECO:0000256" key="4">
    <source>
        <dbReference type="ARBA" id="ARBA00022741"/>
    </source>
</evidence>
<sequence>MNSSSVLGDFSAGPPGSSGVASLLNNLLSGKAAPFVHFLEGSLPMRLLQAFFSKWQNIDIPTWTVAIAILGTVPNTLFRLRVVTYNIYWWIAKYFVSSISVAGNDQLNKDVINWVAHNVLPRRSIRMLNARTEIIQTDYWKPTIKERNDIRHENRVPVQYLPAFGTIWFIHKCSVFLISCQPNAKFRYHDNVVPIELSAAPEGHEPLVLMCLGRSVKPLKQFLDTCRDFAEEQRREYVTVRTSKKSAYTGEICWGSVALRPVRHMETVHFDEKVKQRLVRDITHYLEPSTRQYYVKRGIPYRRGYLLHGPPGTGKTSLSLALASYFKIDLYLCHLPSVKDDGSLEDQFINLPPKCIILLEDIDTVGVQRRGIEGDASDSDDSDRDLRRLKKKSKFNYSVHGPGCSLSGLLNVLDGVASQEGRIVLMTSNFADKLDKALVRPGRIDQMIYLGNISRASAEEMFLRMYAPSKSDTEVGLLGNKYTVQELGKLATKFSTQLPEERFTPAQIQGFLLGHKEEPHEAVAEIGKWVTKEVKIMEQTEAFEKANKERRRKKRESRKLAKLTHSEPFDRLSPPKRLLKVNGTKGDVSDDEGKPKENGRLEAASKEKMEGKADVQNGQGKASENGEDEKKANGTQDGN</sequence>
<dbReference type="InterPro" id="IPR003960">
    <property type="entry name" value="ATPase_AAA_CS"/>
</dbReference>
<dbReference type="Pfam" id="PF25426">
    <property type="entry name" value="AAA_lid_BCS1"/>
    <property type="match status" value="1"/>
</dbReference>
<evidence type="ECO:0000313" key="17">
    <source>
        <dbReference type="Proteomes" id="UP000233524"/>
    </source>
</evidence>
<proteinExistence type="inferred from homology"/>
<dbReference type="InterPro" id="IPR003593">
    <property type="entry name" value="AAA+_ATPase"/>
</dbReference>
<dbReference type="Gene3D" id="3.40.50.300">
    <property type="entry name" value="P-loop containing nucleotide triphosphate hydrolases"/>
    <property type="match status" value="1"/>
</dbReference>
<evidence type="ECO:0000256" key="6">
    <source>
        <dbReference type="ARBA" id="ARBA00022801"/>
    </source>
</evidence>
<protein>
    <recommendedName>
        <fullName evidence="18">AAA+ ATPase domain-containing protein</fullName>
    </recommendedName>
</protein>
<keyword evidence="6" id="KW-0378">Hydrolase</keyword>
<dbReference type="InterPro" id="IPR003959">
    <property type="entry name" value="ATPase_AAA_core"/>
</dbReference>
<organism evidence="16 17">
    <name type="scientific">Lomentospora prolificans</name>
    <dbReference type="NCBI Taxonomy" id="41688"/>
    <lineage>
        <taxon>Eukaryota</taxon>
        <taxon>Fungi</taxon>
        <taxon>Dikarya</taxon>
        <taxon>Ascomycota</taxon>
        <taxon>Pezizomycotina</taxon>
        <taxon>Sordariomycetes</taxon>
        <taxon>Hypocreomycetidae</taxon>
        <taxon>Microascales</taxon>
        <taxon>Microascaceae</taxon>
        <taxon>Lomentospora</taxon>
    </lineage>
</organism>
<dbReference type="VEuPathDB" id="FungiDB:jhhlp_001871"/>
<feature type="compositionally biased region" description="Basic residues" evidence="13">
    <location>
        <begin position="548"/>
        <end position="562"/>
    </location>
</feature>
<comment type="caution">
    <text evidence="16">The sequence shown here is derived from an EMBL/GenBank/DDBJ whole genome shotgun (WGS) entry which is preliminary data.</text>
</comment>
<evidence type="ECO:0000256" key="13">
    <source>
        <dbReference type="SAM" id="MobiDB-lite"/>
    </source>
</evidence>
<dbReference type="AlphaFoldDB" id="A0A2N3NCH2"/>
<keyword evidence="10" id="KW-0472">Membrane</keyword>
<dbReference type="Pfam" id="PF08740">
    <property type="entry name" value="BCS1_N"/>
    <property type="match status" value="1"/>
</dbReference>
<dbReference type="GO" id="GO:0005743">
    <property type="term" value="C:mitochondrial inner membrane"/>
    <property type="evidence" value="ECO:0007669"/>
    <property type="project" value="UniProtKB-SubCell"/>
</dbReference>
<feature type="compositionally biased region" description="Basic and acidic residues" evidence="13">
    <location>
        <begin position="587"/>
        <end position="613"/>
    </location>
</feature>
<keyword evidence="8" id="KW-1133">Transmembrane helix</keyword>
<evidence type="ECO:0000256" key="11">
    <source>
        <dbReference type="ARBA" id="ARBA00048778"/>
    </source>
</evidence>
<evidence type="ECO:0000259" key="14">
    <source>
        <dbReference type="SMART" id="SM00382"/>
    </source>
</evidence>
<evidence type="ECO:0000256" key="7">
    <source>
        <dbReference type="ARBA" id="ARBA00022840"/>
    </source>
</evidence>
<dbReference type="OrthoDB" id="10251412at2759"/>
<dbReference type="PROSITE" id="PS00674">
    <property type="entry name" value="AAA"/>
    <property type="match status" value="1"/>
</dbReference>
<evidence type="ECO:0000256" key="3">
    <source>
        <dbReference type="ARBA" id="ARBA00022692"/>
    </source>
</evidence>
<comment type="catalytic activity">
    <reaction evidence="11">
        <text>ATP + H2O = ADP + phosphate + H(+)</text>
        <dbReference type="Rhea" id="RHEA:13065"/>
        <dbReference type="ChEBI" id="CHEBI:15377"/>
        <dbReference type="ChEBI" id="CHEBI:15378"/>
        <dbReference type="ChEBI" id="CHEBI:30616"/>
        <dbReference type="ChEBI" id="CHEBI:43474"/>
        <dbReference type="ChEBI" id="CHEBI:456216"/>
    </reaction>
    <physiologicalReaction direction="left-to-right" evidence="11">
        <dbReference type="Rhea" id="RHEA:13066"/>
    </physiologicalReaction>
</comment>
<keyword evidence="3" id="KW-0812">Transmembrane</keyword>
<evidence type="ECO:0000256" key="10">
    <source>
        <dbReference type="ARBA" id="ARBA00023136"/>
    </source>
</evidence>
<evidence type="ECO:0000256" key="12">
    <source>
        <dbReference type="RuleBase" id="RU003651"/>
    </source>
</evidence>
<dbReference type="InterPro" id="IPR050747">
    <property type="entry name" value="Mitochondrial_chaperone_BCS1"/>
</dbReference>
<keyword evidence="9" id="KW-0496">Mitochondrion</keyword>
<keyword evidence="7 12" id="KW-0067">ATP-binding</keyword>
<dbReference type="InterPro" id="IPR057495">
    <property type="entry name" value="AAA_lid_BCS1"/>
</dbReference>
<evidence type="ECO:0008006" key="18">
    <source>
        <dbReference type="Google" id="ProtNLM"/>
    </source>
</evidence>
<reference evidence="16 17" key="1">
    <citation type="journal article" date="2017" name="G3 (Bethesda)">
        <title>First Draft Genome Sequence of the Pathogenic Fungus Lomentospora prolificans (Formerly Scedosporium prolificans).</title>
        <authorList>
            <person name="Luo R."/>
            <person name="Zimin A."/>
            <person name="Workman R."/>
            <person name="Fan Y."/>
            <person name="Pertea G."/>
            <person name="Grossman N."/>
            <person name="Wear M.P."/>
            <person name="Jia B."/>
            <person name="Miller H."/>
            <person name="Casadevall A."/>
            <person name="Timp W."/>
            <person name="Zhang S.X."/>
            <person name="Salzberg S.L."/>
        </authorList>
    </citation>
    <scope>NUCLEOTIDE SEQUENCE [LARGE SCALE GENOMIC DNA]</scope>
    <source>
        <strain evidence="16 17">JHH-5317</strain>
    </source>
</reference>
<dbReference type="SUPFAM" id="SSF52540">
    <property type="entry name" value="P-loop containing nucleoside triphosphate hydrolases"/>
    <property type="match status" value="1"/>
</dbReference>
<keyword evidence="17" id="KW-1185">Reference proteome</keyword>
<keyword evidence="4 12" id="KW-0547">Nucleotide-binding</keyword>
<accession>A0A2N3NCH2</accession>
<dbReference type="GO" id="GO:0016887">
    <property type="term" value="F:ATP hydrolysis activity"/>
    <property type="evidence" value="ECO:0007669"/>
    <property type="project" value="InterPro"/>
</dbReference>
<comment type="subcellular location">
    <subcellularLocation>
        <location evidence="1">Mitochondrion inner membrane</location>
        <topology evidence="1">Single-pass membrane protein</topology>
    </subcellularLocation>
</comment>
<evidence type="ECO:0000256" key="5">
    <source>
        <dbReference type="ARBA" id="ARBA00022792"/>
    </source>
</evidence>
<name>A0A2N3NCH2_9PEZI</name>